<evidence type="ECO:0000259" key="9">
    <source>
        <dbReference type="PROSITE" id="PS51722"/>
    </source>
</evidence>
<dbReference type="PRINTS" id="PR00315">
    <property type="entry name" value="ELONGATNFCT"/>
</dbReference>
<dbReference type="InterPro" id="IPR035649">
    <property type="entry name" value="EFG_V"/>
</dbReference>
<dbReference type="EMBL" id="LVJZ01000003">
    <property type="protein sequence ID" value="ODB97626.1"/>
    <property type="molecule type" value="Genomic_DNA"/>
</dbReference>
<dbReference type="InterPro" id="IPR005517">
    <property type="entry name" value="Transl_elong_EFG/EF2_IV"/>
</dbReference>
<dbReference type="GO" id="GO:0097216">
    <property type="term" value="F:guanosine tetraphosphate binding"/>
    <property type="evidence" value="ECO:0007669"/>
    <property type="project" value="UniProtKB-ARBA"/>
</dbReference>
<dbReference type="PANTHER" id="PTHR43261">
    <property type="entry name" value="TRANSLATION ELONGATION FACTOR G-RELATED"/>
    <property type="match status" value="1"/>
</dbReference>
<dbReference type="InterPro" id="IPR031157">
    <property type="entry name" value="G_TR_CS"/>
</dbReference>
<dbReference type="Pfam" id="PF00009">
    <property type="entry name" value="GTP_EFTU"/>
    <property type="match status" value="1"/>
</dbReference>
<feature type="binding site" evidence="8">
    <location>
        <begin position="136"/>
        <end position="139"/>
    </location>
    <ligand>
        <name>GTP</name>
        <dbReference type="ChEBI" id="CHEBI:37565"/>
    </ligand>
</feature>
<keyword evidence="11" id="KW-1185">Reference proteome</keyword>
<evidence type="ECO:0000256" key="7">
    <source>
        <dbReference type="ARBA" id="ARBA00024731"/>
    </source>
</evidence>
<dbReference type="InterPro" id="IPR000640">
    <property type="entry name" value="EFG_V-like"/>
</dbReference>
<dbReference type="InterPro" id="IPR000795">
    <property type="entry name" value="T_Tr_GTP-bd_dom"/>
</dbReference>
<dbReference type="GO" id="GO:0003924">
    <property type="term" value="F:GTPase activity"/>
    <property type="evidence" value="ECO:0007669"/>
    <property type="project" value="InterPro"/>
</dbReference>
<dbReference type="InterPro" id="IPR035647">
    <property type="entry name" value="EFG_III/V"/>
</dbReference>
<dbReference type="CDD" id="cd03713">
    <property type="entry name" value="EFG_mtEFG_C"/>
    <property type="match status" value="1"/>
</dbReference>
<dbReference type="Gene3D" id="3.30.70.870">
    <property type="entry name" value="Elongation Factor G (Translational Gtpase), domain 3"/>
    <property type="match status" value="1"/>
</dbReference>
<dbReference type="Pfam" id="PF00679">
    <property type="entry name" value="EFG_C"/>
    <property type="match status" value="1"/>
</dbReference>
<organism evidence="10 11">
    <name type="scientific">Candidatus Thiodiazotropha endoloripes</name>
    <dbReference type="NCBI Taxonomy" id="1818881"/>
    <lineage>
        <taxon>Bacteria</taxon>
        <taxon>Pseudomonadati</taxon>
        <taxon>Pseudomonadota</taxon>
        <taxon>Gammaproteobacteria</taxon>
        <taxon>Chromatiales</taxon>
        <taxon>Sedimenticolaceae</taxon>
        <taxon>Candidatus Thiodiazotropha</taxon>
    </lineage>
</organism>
<dbReference type="Gene3D" id="2.40.30.10">
    <property type="entry name" value="Translation factors"/>
    <property type="match status" value="1"/>
</dbReference>
<dbReference type="AlphaFoldDB" id="A0A1E2US86"/>
<keyword evidence="5 8" id="KW-0648">Protein biosynthesis</keyword>
<keyword evidence="8" id="KW-0963">Cytoplasm</keyword>
<dbReference type="GO" id="GO:0003746">
    <property type="term" value="F:translation elongation factor activity"/>
    <property type="evidence" value="ECO:0007669"/>
    <property type="project" value="UniProtKB-UniRule"/>
</dbReference>
<dbReference type="SMART" id="SM00889">
    <property type="entry name" value="EFG_IV"/>
    <property type="match status" value="1"/>
</dbReference>
<proteinExistence type="inferred from homology"/>
<dbReference type="Pfam" id="PF14492">
    <property type="entry name" value="EFG_III"/>
    <property type="match status" value="1"/>
</dbReference>
<dbReference type="FunFam" id="3.30.70.240:FF:000001">
    <property type="entry name" value="Elongation factor G"/>
    <property type="match status" value="1"/>
</dbReference>
<dbReference type="Pfam" id="PF22042">
    <property type="entry name" value="EF-G_D2"/>
    <property type="match status" value="1"/>
</dbReference>
<evidence type="ECO:0000256" key="5">
    <source>
        <dbReference type="ARBA" id="ARBA00022917"/>
    </source>
</evidence>
<dbReference type="SUPFAM" id="SSF50447">
    <property type="entry name" value="Translation proteins"/>
    <property type="match status" value="1"/>
</dbReference>
<evidence type="ECO:0000256" key="4">
    <source>
        <dbReference type="ARBA" id="ARBA00022768"/>
    </source>
</evidence>
<evidence type="ECO:0000256" key="8">
    <source>
        <dbReference type="HAMAP-Rule" id="MF_00054"/>
    </source>
</evidence>
<comment type="function">
    <text evidence="7 8">Catalyzes the GTP-dependent ribosomal translocation step during translation elongation. During this step, the ribosome changes from the pre-translocational (PRE) to the post-translocational (POST) state as the newly formed A-site-bound peptidyl-tRNA and P-site-bound deacylated tRNA move to the P and E sites, respectively. Catalyzes the coordinated movement of the two tRNA molecules, the mRNA and conformational changes in the ribosome.</text>
</comment>
<dbReference type="OrthoDB" id="9804431at2"/>
<dbReference type="InterPro" id="IPR027417">
    <property type="entry name" value="P-loop_NTPase"/>
</dbReference>
<dbReference type="InterPro" id="IPR053905">
    <property type="entry name" value="EF-G-like_DII"/>
</dbReference>
<dbReference type="CDD" id="cd01434">
    <property type="entry name" value="EFG_mtEFG1_IV"/>
    <property type="match status" value="1"/>
</dbReference>
<evidence type="ECO:0000313" key="11">
    <source>
        <dbReference type="Proteomes" id="UP000094849"/>
    </source>
</evidence>
<dbReference type="STRING" id="1818881.A3196_13195"/>
<dbReference type="Pfam" id="PF03764">
    <property type="entry name" value="EFG_IV"/>
    <property type="match status" value="1"/>
</dbReference>
<dbReference type="SUPFAM" id="SSF52540">
    <property type="entry name" value="P-loop containing nucleoside triphosphate hydrolases"/>
    <property type="match status" value="1"/>
</dbReference>
<gene>
    <name evidence="8" type="primary">fusA</name>
    <name evidence="10" type="ORF">A3196_13195</name>
</gene>
<dbReference type="InterPro" id="IPR041095">
    <property type="entry name" value="EFG_II"/>
</dbReference>
<dbReference type="Gene3D" id="3.40.50.300">
    <property type="entry name" value="P-loop containing nucleotide triphosphate hydrolases"/>
    <property type="match status" value="1"/>
</dbReference>
<feature type="binding site" evidence="8">
    <location>
        <begin position="82"/>
        <end position="86"/>
    </location>
    <ligand>
        <name>GTP</name>
        <dbReference type="ChEBI" id="CHEBI:37565"/>
    </ligand>
</feature>
<dbReference type="InterPro" id="IPR009000">
    <property type="entry name" value="Transl_B-barrel_sf"/>
</dbReference>
<dbReference type="InterPro" id="IPR005225">
    <property type="entry name" value="Small_GTP-bd"/>
</dbReference>
<accession>A0A1E2US86</accession>
<dbReference type="Gene3D" id="3.30.70.240">
    <property type="match status" value="1"/>
</dbReference>
<comment type="subcellular location">
    <subcellularLocation>
        <location evidence="8">Cytoplasm</location>
    </subcellularLocation>
</comment>
<evidence type="ECO:0000313" key="10">
    <source>
        <dbReference type="EMBL" id="ODB97626.1"/>
    </source>
</evidence>
<dbReference type="NCBIfam" id="TIGR00484">
    <property type="entry name" value="EF-G"/>
    <property type="match status" value="1"/>
</dbReference>
<feature type="domain" description="Tr-type G" evidence="9">
    <location>
        <begin position="9"/>
        <end position="283"/>
    </location>
</feature>
<evidence type="ECO:0000256" key="3">
    <source>
        <dbReference type="ARBA" id="ARBA00022741"/>
    </source>
</evidence>
<dbReference type="SUPFAM" id="SSF54211">
    <property type="entry name" value="Ribosomal protein S5 domain 2-like"/>
    <property type="match status" value="1"/>
</dbReference>
<dbReference type="PROSITE" id="PS00301">
    <property type="entry name" value="G_TR_1"/>
    <property type="match status" value="1"/>
</dbReference>
<keyword evidence="4 8" id="KW-0251">Elongation factor</keyword>
<dbReference type="FunFam" id="3.40.50.300:FF:000029">
    <property type="entry name" value="Elongation factor G"/>
    <property type="match status" value="1"/>
</dbReference>
<comment type="caution">
    <text evidence="10">The sequence shown here is derived from an EMBL/GenBank/DDBJ whole genome shotgun (WGS) entry which is preliminary data.</text>
</comment>
<dbReference type="HAMAP" id="MF_00054_B">
    <property type="entry name" value="EF_G_EF_2_B"/>
    <property type="match status" value="1"/>
</dbReference>
<dbReference type="GO" id="GO:0005525">
    <property type="term" value="F:GTP binding"/>
    <property type="evidence" value="ECO:0007669"/>
    <property type="project" value="UniProtKB-UniRule"/>
</dbReference>
<dbReference type="NCBIfam" id="NF009381">
    <property type="entry name" value="PRK12740.1-5"/>
    <property type="match status" value="1"/>
</dbReference>
<dbReference type="CDD" id="cd16262">
    <property type="entry name" value="EFG_III"/>
    <property type="match status" value="1"/>
</dbReference>
<dbReference type="PROSITE" id="PS51722">
    <property type="entry name" value="G_TR_2"/>
    <property type="match status" value="1"/>
</dbReference>
<dbReference type="Gene3D" id="3.30.230.10">
    <property type="match status" value="1"/>
</dbReference>
<dbReference type="FunFam" id="2.40.30.10:FF:000006">
    <property type="entry name" value="Elongation factor G"/>
    <property type="match status" value="1"/>
</dbReference>
<evidence type="ECO:0000256" key="6">
    <source>
        <dbReference type="ARBA" id="ARBA00023134"/>
    </source>
</evidence>
<dbReference type="CDD" id="cd04088">
    <property type="entry name" value="EFG_mtEFG_II"/>
    <property type="match status" value="1"/>
</dbReference>
<dbReference type="InterPro" id="IPR020568">
    <property type="entry name" value="Ribosomal_Su5_D2-typ_SF"/>
</dbReference>
<dbReference type="InterPro" id="IPR004540">
    <property type="entry name" value="Transl_elong_EFG/EF2"/>
</dbReference>
<dbReference type="InterPro" id="IPR014721">
    <property type="entry name" value="Ribsml_uS5_D2-typ_fold_subgr"/>
</dbReference>
<dbReference type="PANTHER" id="PTHR43261:SF1">
    <property type="entry name" value="RIBOSOME-RELEASING FACTOR 2, MITOCHONDRIAL"/>
    <property type="match status" value="1"/>
</dbReference>
<name>A0A1E2US86_9GAMM</name>
<keyword evidence="6 8" id="KW-0342">GTP-binding</keyword>
<dbReference type="SUPFAM" id="SSF54980">
    <property type="entry name" value="EF-G C-terminal domain-like"/>
    <property type="match status" value="2"/>
</dbReference>
<dbReference type="Proteomes" id="UP000094849">
    <property type="component" value="Unassembled WGS sequence"/>
</dbReference>
<dbReference type="GO" id="GO:0032790">
    <property type="term" value="P:ribosome disassembly"/>
    <property type="evidence" value="ECO:0007669"/>
    <property type="project" value="TreeGrafter"/>
</dbReference>
<keyword evidence="3 8" id="KW-0547">Nucleotide-binding</keyword>
<feature type="binding site" evidence="8">
    <location>
        <begin position="18"/>
        <end position="25"/>
    </location>
    <ligand>
        <name>GTP</name>
        <dbReference type="ChEBI" id="CHEBI:37565"/>
    </ligand>
</feature>
<dbReference type="SMART" id="SM00838">
    <property type="entry name" value="EFG_C"/>
    <property type="match status" value="1"/>
</dbReference>
<evidence type="ECO:0000256" key="1">
    <source>
        <dbReference type="ARBA" id="ARBA00005870"/>
    </source>
</evidence>
<sequence length="690" mass="75549">MSLADFSLEQIRNIGLIAHIDAGKTTTTERMLYYCGRTHQVGSVDDGTTITDWMDQERERGITIVDASVTAYWQDCQINLIDTPGHIDFTAEVQRALRVLDGAVVVFDASQGVEPQSETVWRQADKYRVPRICFINKMDRLGAEFEKSVESIRKQLSANPVILQLPIGAESEFQGVIDLINMQSIVWQETLDSPPEYQDIPPELNAAAQSARNSMIEAIAEVDDRLLTLWLENAEVTDSQIKAALRRATISNSLTPVLCGSAFKNKAVQPLLDAIVDYLPSPVDVGAVAGIDPKSEKVIERQPDPESPLSALIFKTVTDPYAGRLCYVRVYSGVLESGANILNPRQNRTLRVGRLERMYAEHREDIKQIGTGDIAALLGLKETVTGDTLCSAKQPLLLESISFPEPVIKITISPMTAQDNDKLANALQQLAEDDPTFKFEAEKETGQTLLGGMGELHLEVVLERLKREHGVTVRTGMPKVAYKETINQPVDNAEGRFIRQTGGHGQYGHVVISLTPDSSTDGVMFENSIKAGAIPAQYIPAIEAGITESSRSGVIGGYPVTGIKVSLIDGSYHEMDSTPLSFKVAAGMAFRSGLEAGDPTLLEPVVNCNVITPEEHLGDVLAQLANRRAEIEGISDRPGSIKSIHNLVPLSEMFGYATELRSATHGRGTFTMEFDHYAAVSKEIMRTMGR</sequence>
<comment type="similarity">
    <text evidence="1 8">Belongs to the TRAFAC class translation factor GTPase superfamily. Classic translation factor GTPase family. EF-G/EF-2 subfamily.</text>
</comment>
<dbReference type="InterPro" id="IPR009022">
    <property type="entry name" value="EFG_III"/>
</dbReference>
<dbReference type="GO" id="GO:0005737">
    <property type="term" value="C:cytoplasm"/>
    <property type="evidence" value="ECO:0007669"/>
    <property type="project" value="UniProtKB-SubCell"/>
</dbReference>
<reference evidence="10 11" key="1">
    <citation type="submission" date="2016-03" db="EMBL/GenBank/DDBJ databases">
        <title>Chemosynthetic sulphur-oxidizing symbionts of marine invertebrate animals are capable of nitrogen fixation.</title>
        <authorList>
            <person name="Petersen J.M."/>
            <person name="Kemper A."/>
            <person name="Gruber-Vodicka H."/>
            <person name="Cardini U."/>
            <person name="Geest Mvander."/>
            <person name="Kleiner M."/>
            <person name="Bulgheresi S."/>
            <person name="Fussmann M."/>
            <person name="Herbold C."/>
            <person name="Seah B.K.B."/>
            <person name="Antony C.Paul."/>
            <person name="Liu D."/>
            <person name="Belitz A."/>
            <person name="Weber M."/>
        </authorList>
    </citation>
    <scope>NUCLEOTIDE SEQUENCE [LARGE SCALE GENOMIC DNA]</scope>
    <source>
        <strain evidence="10">G_D</strain>
    </source>
</reference>
<dbReference type="FunFam" id="3.30.70.870:FF:000001">
    <property type="entry name" value="Elongation factor G"/>
    <property type="match status" value="1"/>
</dbReference>
<dbReference type="NCBIfam" id="TIGR00231">
    <property type="entry name" value="small_GTP"/>
    <property type="match status" value="1"/>
</dbReference>
<evidence type="ECO:0000256" key="2">
    <source>
        <dbReference type="ARBA" id="ARBA00017872"/>
    </source>
</evidence>
<dbReference type="RefSeq" id="WP_069005632.1">
    <property type="nucleotide sequence ID" value="NZ_LVJW01000003.1"/>
</dbReference>
<dbReference type="InterPro" id="IPR047872">
    <property type="entry name" value="EFG_IV"/>
</dbReference>
<protein>
    <recommendedName>
        <fullName evidence="2 8">Elongation factor G</fullName>
        <shortName evidence="8">EF-G</shortName>
    </recommendedName>
</protein>
<dbReference type="CDD" id="cd01886">
    <property type="entry name" value="EF-G"/>
    <property type="match status" value="1"/>
</dbReference>